<keyword evidence="2" id="KW-0547">Nucleotide-binding</keyword>
<reference evidence="2 3" key="1">
    <citation type="submission" date="2018-12" db="EMBL/GenBank/DDBJ databases">
        <title>Genome sequencing of Prevotella sp. KCOM 3155 (= JS262).</title>
        <authorList>
            <person name="Kook J.-K."/>
            <person name="Park S.-N."/>
            <person name="Lim Y.K."/>
        </authorList>
    </citation>
    <scope>NUCLEOTIDE SEQUENCE [LARGE SCALE GENOMIC DNA]</scope>
    <source>
        <strain evidence="2 3">KCOM 3155</strain>
    </source>
</reference>
<dbReference type="InterPro" id="IPR006935">
    <property type="entry name" value="Helicase/UvrB_N"/>
</dbReference>
<dbReference type="SMART" id="SM00491">
    <property type="entry name" value="HELICc2"/>
    <property type="match status" value="1"/>
</dbReference>
<keyword evidence="2" id="KW-0347">Helicase</keyword>
<dbReference type="OrthoDB" id="366844at2"/>
<dbReference type="PROSITE" id="PS51192">
    <property type="entry name" value="HELICASE_ATP_BIND_1"/>
    <property type="match status" value="1"/>
</dbReference>
<name>A0A432LN09_9BACT</name>
<dbReference type="GO" id="GO:0004386">
    <property type="term" value="F:helicase activity"/>
    <property type="evidence" value="ECO:0007669"/>
    <property type="project" value="UniProtKB-KW"/>
</dbReference>
<dbReference type="RefSeq" id="WP_126679197.1">
    <property type="nucleotide sequence ID" value="NZ_RYYU01000001.1"/>
</dbReference>
<dbReference type="AlphaFoldDB" id="A0A432LN09"/>
<dbReference type="EMBL" id="RYYU01000001">
    <property type="protein sequence ID" value="RUL60104.1"/>
    <property type="molecule type" value="Genomic_DNA"/>
</dbReference>
<gene>
    <name evidence="2" type="ORF">EHV08_10360</name>
</gene>
<dbReference type="SUPFAM" id="SSF52540">
    <property type="entry name" value="P-loop containing nucleoside triphosphate hydrolases"/>
    <property type="match status" value="1"/>
</dbReference>
<dbReference type="Pfam" id="PF13307">
    <property type="entry name" value="Helicase_C_2"/>
    <property type="match status" value="1"/>
</dbReference>
<comment type="caution">
    <text evidence="2">The sequence shown here is derived from an EMBL/GenBank/DDBJ whole genome shotgun (WGS) entry which is preliminary data.</text>
</comment>
<dbReference type="GO" id="GO:0005524">
    <property type="term" value="F:ATP binding"/>
    <property type="evidence" value="ECO:0007669"/>
    <property type="project" value="InterPro"/>
</dbReference>
<evidence type="ECO:0000313" key="2">
    <source>
        <dbReference type="EMBL" id="RUL60104.1"/>
    </source>
</evidence>
<dbReference type="GO" id="GO:0003677">
    <property type="term" value="F:DNA binding"/>
    <property type="evidence" value="ECO:0007669"/>
    <property type="project" value="InterPro"/>
</dbReference>
<dbReference type="InterPro" id="IPR014001">
    <property type="entry name" value="Helicase_ATP-bd"/>
</dbReference>
<feature type="domain" description="Helicase ATP-binding" evidence="1">
    <location>
        <begin position="47"/>
        <end position="310"/>
    </location>
</feature>
<protein>
    <submittedName>
        <fullName evidence="2">DEAD/DEAH box helicase</fullName>
    </submittedName>
</protein>
<proteinExistence type="predicted"/>
<dbReference type="Pfam" id="PF04851">
    <property type="entry name" value="ResIII"/>
    <property type="match status" value="1"/>
</dbReference>
<accession>A0A432LN09</accession>
<dbReference type="GO" id="GO:0016818">
    <property type="term" value="F:hydrolase activity, acting on acid anhydrides, in phosphorus-containing anhydrides"/>
    <property type="evidence" value="ECO:0007669"/>
    <property type="project" value="InterPro"/>
</dbReference>
<dbReference type="GO" id="GO:0006139">
    <property type="term" value="P:nucleobase-containing compound metabolic process"/>
    <property type="evidence" value="ECO:0007669"/>
    <property type="project" value="InterPro"/>
</dbReference>
<dbReference type="SMART" id="SM00487">
    <property type="entry name" value="DEXDc"/>
    <property type="match status" value="1"/>
</dbReference>
<dbReference type="Proteomes" id="UP000278983">
    <property type="component" value="Unassembled WGS sequence"/>
</dbReference>
<dbReference type="Gene3D" id="3.40.50.300">
    <property type="entry name" value="P-loop containing nucleotide triphosphate hydrolases"/>
    <property type="match status" value="2"/>
</dbReference>
<evidence type="ECO:0000259" key="1">
    <source>
        <dbReference type="PROSITE" id="PS51192"/>
    </source>
</evidence>
<keyword evidence="3" id="KW-1185">Reference proteome</keyword>
<dbReference type="InterPro" id="IPR027417">
    <property type="entry name" value="P-loop_NTPase"/>
</dbReference>
<keyword evidence="2" id="KW-0378">Hydrolase</keyword>
<organism evidence="2 3">
    <name type="scientific">Prevotella koreensis</name>
    <dbReference type="NCBI Taxonomy" id="2490854"/>
    <lineage>
        <taxon>Bacteria</taxon>
        <taxon>Pseudomonadati</taxon>
        <taxon>Bacteroidota</taxon>
        <taxon>Bacteroidia</taxon>
        <taxon>Bacteroidales</taxon>
        <taxon>Prevotellaceae</taxon>
        <taxon>Prevotella</taxon>
    </lineage>
</organism>
<keyword evidence="2" id="KW-0067">ATP-binding</keyword>
<dbReference type="InterPro" id="IPR006555">
    <property type="entry name" value="ATP-dep_Helicase_C"/>
</dbReference>
<evidence type="ECO:0000313" key="3">
    <source>
        <dbReference type="Proteomes" id="UP000278983"/>
    </source>
</evidence>
<sequence>MIDFKSKIKSKSFAKDTNPVNIYSNLDRQASAGPLRPIQRSVLDDWYTNHNDDRDVIIKLHTGEGKTLIGLLLLQSRLNSGKGPCLYVCPSIQLAEQASNDATKFGIKHQLHKQGERIPDEFLESKEILITYVQRLFNGRTQFGIDNNSIKIGTIVLDDSHACIDSIRSAFSIKANRQSDIYKYFLSLFEASMRKQGEGTYIDIKNTESSYELMPVPYWDWIDKQNEVAEYMNQQQDCDEVKFVYPLLKDIWSDCTAYFTGSGIEITPDYNLIHRFTSFTKADQRILMSATTQDDSFFIKGLMMSKESVIHPLTNSLTKWSGEKMILFPTRIDKSLNSENIRNFVCKSSVKGIISKVALVPSLWWGDDYEKRGAKIAIRGKLPEEVNYLRSGGPYNHTVVFINRYDGIDLADNQCRILVLDSLPSFGNLSDRYEQQCREDSALITTKIAQKIEQGLGRSVRSEKDYSVILIVGEDLVSFIKTSINQNLFSPQTLMQIKIGEDVSNSVKDEISDIQTAGKAFSEVISQCLNRDENWKQFYKEAMDDIKLKEEAHPLIDIIIKEFRAEQACIKSDYSRAEKIYQDLINIDFKDREQEKGWYLQLMAKCVYRRSKIEFENIQKTAHDLNPYVLKPLNCNYKVISPINQKSLTLIHEYLCRFKTYEDLTLKMDAILSDLSFGTKSDKFEAALQEIGKLLGYISQRPDHKYNVGPDNLWIFPNGLNFIGFECKNEVLSTRKCILKEEVGQMNNHIGWFEKTYGIDKNIKYIHIHQTNVVSDKANYTKEVSIITSKELTELKKNIKGFIGEFSKYDLKSINEDYIKKALETHKLTLKDVEGLYSIAPIPLQGPNL</sequence>